<evidence type="ECO:0000256" key="2">
    <source>
        <dbReference type="ARBA" id="ARBA00022670"/>
    </source>
</evidence>
<dbReference type="GO" id="GO:0004197">
    <property type="term" value="F:cysteine-type endopeptidase activity"/>
    <property type="evidence" value="ECO:0007669"/>
    <property type="project" value="InterPro"/>
</dbReference>
<feature type="active site" description="Nucleophile" evidence="8">
    <location>
        <position position="212"/>
    </location>
</feature>
<protein>
    <recommendedName>
        <fullName evidence="10">Legumain prodomain domain-containing protein</fullName>
    </recommendedName>
</protein>
<dbReference type="PIRSF" id="PIRSF019663">
    <property type="entry name" value="Legumain"/>
    <property type="match status" value="1"/>
</dbReference>
<keyword evidence="3 9" id="KW-0732">Signal</keyword>
<dbReference type="Pfam" id="PF01650">
    <property type="entry name" value="Peptidase_C13"/>
    <property type="match status" value="1"/>
</dbReference>
<dbReference type="GO" id="GO:0006624">
    <property type="term" value="P:vacuolar protein processing"/>
    <property type="evidence" value="ECO:0007669"/>
    <property type="project" value="TreeGrafter"/>
</dbReference>
<dbReference type="EMBL" id="JADCNL010000004">
    <property type="protein sequence ID" value="KAG0485074.1"/>
    <property type="molecule type" value="Genomic_DNA"/>
</dbReference>
<evidence type="ECO:0000313" key="11">
    <source>
        <dbReference type="EMBL" id="KAG0485074.1"/>
    </source>
</evidence>
<keyword evidence="4" id="KW-0378">Hydrolase</keyword>
<dbReference type="OrthoDB" id="565904at2759"/>
<evidence type="ECO:0000259" key="10">
    <source>
        <dbReference type="Pfam" id="PF20985"/>
    </source>
</evidence>
<feature type="signal peptide" evidence="9">
    <location>
        <begin position="1"/>
        <end position="24"/>
    </location>
</feature>
<dbReference type="Pfam" id="PF20985">
    <property type="entry name" value="Legum_prodom"/>
    <property type="match status" value="1"/>
</dbReference>
<dbReference type="InterPro" id="IPR048501">
    <property type="entry name" value="Legum_prodom"/>
</dbReference>
<keyword evidence="7" id="KW-0325">Glycoprotein</keyword>
<name>A0A835R615_VANPL</name>
<feature type="domain" description="Legumain prodomain" evidence="10">
    <location>
        <begin position="376"/>
        <end position="471"/>
    </location>
</feature>
<evidence type="ECO:0000256" key="1">
    <source>
        <dbReference type="ARBA" id="ARBA00009941"/>
    </source>
</evidence>
<dbReference type="Gene3D" id="1.10.132.130">
    <property type="match status" value="1"/>
</dbReference>
<dbReference type="InterPro" id="IPR046427">
    <property type="entry name" value="Legumain_prodom_sf"/>
</dbReference>
<accession>A0A835R615</accession>
<evidence type="ECO:0000256" key="7">
    <source>
        <dbReference type="ARBA" id="ARBA00023180"/>
    </source>
</evidence>
<dbReference type="AlphaFoldDB" id="A0A835R615"/>
<dbReference type="FunFam" id="3.40.50.1460:FF:000005">
    <property type="entry name" value="Vacuolar-processing enzyme beta-isozyme"/>
    <property type="match status" value="1"/>
</dbReference>
<evidence type="ECO:0000256" key="5">
    <source>
        <dbReference type="ARBA" id="ARBA00022807"/>
    </source>
</evidence>
<keyword evidence="6" id="KW-1015">Disulfide bond</keyword>
<dbReference type="Proteomes" id="UP000636800">
    <property type="component" value="Unassembled WGS sequence"/>
</dbReference>
<feature type="active site" evidence="8">
    <location>
        <position position="170"/>
    </location>
</feature>
<dbReference type="GO" id="GO:0005773">
    <property type="term" value="C:vacuole"/>
    <property type="evidence" value="ECO:0007669"/>
    <property type="project" value="GOC"/>
</dbReference>
<proteinExistence type="inferred from homology"/>
<comment type="caution">
    <text evidence="11">The sequence shown here is derived from an EMBL/GenBank/DDBJ whole genome shotgun (WGS) entry which is preliminary data.</text>
</comment>
<keyword evidence="5" id="KW-0788">Thiol protease</keyword>
<sequence length="488" mass="54173">MGRYRFRLCSFLSVLFLPFLLASARLNPFLRLPSDWEESHQAVDGDDSVGTRWAVLIAGSSGYGNYRHQADVCHAYQVMRNGGLKDENIIVFMYDDIAFSEENPRPGVIINHPQGRDVYAGVPKDYVGEDVNVNNFFAAILGNKGALTGGSGKVVSSGPNDHIFIFYSDHGGPGVLGMPTYPSLYADDFIAVLKEKHALGSYKSMVIYLEACESGSIFEGLLPDNLNIYATTASNAAESSWGTYCPGDFPSPPPEFWTCLGDLYSVSWMEDSDIHNLRYETLKQQYEIVKLRTSVHETYYIGSHVMQYGELDLNDEPVFLYMGSNPANDNSTIVGDNALASIPSVVNQRDAELVYYWHKFHHYPEGSTKKLDAQRELADIMAHRVHVDNSISLISELLFGKERGKEVLKAVRPQGLPLVDDWGCLKSFVQTFETHCGSLSQYGLKHMRSFANFCNAGIKGNMMAKVSAQVCPSIPSTSWSSLYKGFSA</sequence>
<dbReference type="PANTHER" id="PTHR12000">
    <property type="entry name" value="HEMOGLOBINASE FAMILY MEMBER"/>
    <property type="match status" value="1"/>
</dbReference>
<dbReference type="CDD" id="cd21115">
    <property type="entry name" value="legumain_C"/>
    <property type="match status" value="1"/>
</dbReference>
<dbReference type="InterPro" id="IPR043577">
    <property type="entry name" value="AE"/>
</dbReference>
<evidence type="ECO:0000256" key="3">
    <source>
        <dbReference type="ARBA" id="ARBA00022729"/>
    </source>
</evidence>
<dbReference type="PRINTS" id="PR00776">
    <property type="entry name" value="HEMOGLOBNASE"/>
</dbReference>
<keyword evidence="12" id="KW-1185">Reference proteome</keyword>
<keyword evidence="2" id="KW-0645">Protease</keyword>
<dbReference type="InterPro" id="IPR001096">
    <property type="entry name" value="Peptidase_C13"/>
</dbReference>
<dbReference type="GO" id="GO:0051603">
    <property type="term" value="P:proteolysis involved in protein catabolic process"/>
    <property type="evidence" value="ECO:0007669"/>
    <property type="project" value="InterPro"/>
</dbReference>
<evidence type="ECO:0000256" key="4">
    <source>
        <dbReference type="ARBA" id="ARBA00022801"/>
    </source>
</evidence>
<dbReference type="FunFam" id="1.10.132.130:FF:000001">
    <property type="entry name" value="Vacuolar-processing enzyme beta-isozyme"/>
    <property type="match status" value="1"/>
</dbReference>
<evidence type="ECO:0000256" key="6">
    <source>
        <dbReference type="ARBA" id="ARBA00023157"/>
    </source>
</evidence>
<dbReference type="PIRSF" id="PIRSF500139">
    <property type="entry name" value="AE"/>
    <property type="match status" value="1"/>
</dbReference>
<reference evidence="11 12" key="1">
    <citation type="journal article" date="2020" name="Nat. Food">
        <title>A phased Vanilla planifolia genome enables genetic improvement of flavour and production.</title>
        <authorList>
            <person name="Hasing T."/>
            <person name="Tang H."/>
            <person name="Brym M."/>
            <person name="Khazi F."/>
            <person name="Huang T."/>
            <person name="Chambers A.H."/>
        </authorList>
    </citation>
    <scope>NUCLEOTIDE SEQUENCE [LARGE SCALE GENOMIC DNA]</scope>
    <source>
        <tissue evidence="11">Leaf</tissue>
    </source>
</reference>
<organism evidence="11 12">
    <name type="scientific">Vanilla planifolia</name>
    <name type="common">Vanilla</name>
    <dbReference type="NCBI Taxonomy" id="51239"/>
    <lineage>
        <taxon>Eukaryota</taxon>
        <taxon>Viridiplantae</taxon>
        <taxon>Streptophyta</taxon>
        <taxon>Embryophyta</taxon>
        <taxon>Tracheophyta</taxon>
        <taxon>Spermatophyta</taxon>
        <taxon>Magnoliopsida</taxon>
        <taxon>Liliopsida</taxon>
        <taxon>Asparagales</taxon>
        <taxon>Orchidaceae</taxon>
        <taxon>Vanilloideae</taxon>
        <taxon>Vanilleae</taxon>
        <taxon>Vanilla</taxon>
    </lineage>
</organism>
<dbReference type="Gene3D" id="3.40.50.1460">
    <property type="match status" value="1"/>
</dbReference>
<dbReference type="PANTHER" id="PTHR12000:SF50">
    <property type="entry name" value="VACUOLAR-PROCESSING ENZYME GAMMA-ISOZYME"/>
    <property type="match status" value="1"/>
</dbReference>
<evidence type="ECO:0000313" key="12">
    <source>
        <dbReference type="Proteomes" id="UP000636800"/>
    </source>
</evidence>
<gene>
    <name evidence="11" type="ORF">HPP92_009153</name>
</gene>
<evidence type="ECO:0000256" key="8">
    <source>
        <dbReference type="PIRSR" id="PIRSR019663-1"/>
    </source>
</evidence>
<feature type="chain" id="PRO_5032402332" description="Legumain prodomain domain-containing protein" evidence="9">
    <location>
        <begin position="25"/>
        <end position="488"/>
    </location>
</feature>
<evidence type="ECO:0000256" key="9">
    <source>
        <dbReference type="SAM" id="SignalP"/>
    </source>
</evidence>
<comment type="similarity">
    <text evidence="1">Belongs to the peptidase C13 family.</text>
</comment>